<keyword evidence="8" id="KW-1185">Reference proteome</keyword>
<gene>
    <name evidence="7" type="ORF">CHC_T00008736001</name>
</gene>
<dbReference type="EMBL" id="HG001693">
    <property type="protein sequence ID" value="CDF34447.1"/>
    <property type="molecule type" value="Genomic_DNA"/>
</dbReference>
<proteinExistence type="inferred from homology"/>
<feature type="region of interest" description="Disordered" evidence="5">
    <location>
        <begin position="156"/>
        <end position="182"/>
    </location>
</feature>
<dbReference type="OrthoDB" id="277888at2759"/>
<dbReference type="InterPro" id="IPR052405">
    <property type="entry name" value="Mito_Transl_Release_Factor"/>
</dbReference>
<sequence>MRLSPLFIRAYSPPIAALSSTNALHTATSPRRPRRPFVYACTSIGLGNSAASRDAAKPPKREISTSTSKNLPEIVEDDLEEQFVRGSGPGGQKINKTACCVVLKHKPSGIIVRCQETRSQVKNREVARKILQRKLDEIEKGEESLAAKELFKARARKARRRRKSVKKHYKSRMDKAMMSDWS</sequence>
<dbReference type="GO" id="GO:0005739">
    <property type="term" value="C:mitochondrion"/>
    <property type="evidence" value="ECO:0007669"/>
    <property type="project" value="UniProtKB-SubCell"/>
</dbReference>
<evidence type="ECO:0000313" key="7">
    <source>
        <dbReference type="EMBL" id="CDF34447.1"/>
    </source>
</evidence>
<feature type="domain" description="Prokaryotic-type class I peptide chain release factors" evidence="6">
    <location>
        <begin position="73"/>
        <end position="171"/>
    </location>
</feature>
<evidence type="ECO:0000313" key="8">
    <source>
        <dbReference type="Proteomes" id="UP000012073"/>
    </source>
</evidence>
<dbReference type="SUPFAM" id="SSF75620">
    <property type="entry name" value="Release factor"/>
    <property type="match status" value="1"/>
</dbReference>
<evidence type="ECO:0000256" key="1">
    <source>
        <dbReference type="ARBA" id="ARBA00004173"/>
    </source>
</evidence>
<dbReference type="Proteomes" id="UP000012073">
    <property type="component" value="Unassembled WGS sequence"/>
</dbReference>
<feature type="compositionally biased region" description="Basic and acidic residues" evidence="5">
    <location>
        <begin position="54"/>
        <end position="63"/>
    </location>
</feature>
<dbReference type="InterPro" id="IPR000352">
    <property type="entry name" value="Pep_chain_release_fac_I"/>
</dbReference>
<keyword evidence="3" id="KW-0809">Transit peptide</keyword>
<comment type="similarity">
    <text evidence="2">Belongs to the prokaryotic/mitochondrial release factor family.</text>
</comment>
<dbReference type="Gene3D" id="3.30.160.20">
    <property type="match status" value="1"/>
</dbReference>
<evidence type="ECO:0000256" key="3">
    <source>
        <dbReference type="ARBA" id="ARBA00022946"/>
    </source>
</evidence>
<feature type="compositionally biased region" description="Basic residues" evidence="5">
    <location>
        <begin position="156"/>
        <end position="170"/>
    </location>
</feature>
<dbReference type="AlphaFoldDB" id="R7Q7E7"/>
<dbReference type="Gramene" id="CDF34447">
    <property type="protein sequence ID" value="CDF34447"/>
    <property type="gene ID" value="CHC_T00008736001"/>
</dbReference>
<dbReference type="PANTHER" id="PTHR46203:SF1">
    <property type="entry name" value="MITOCHONDRIAL TRANSLATION RELEASE FACTOR IN RESCUE"/>
    <property type="match status" value="1"/>
</dbReference>
<reference evidence="8" key="1">
    <citation type="journal article" date="2013" name="Proc. Natl. Acad. Sci. U.S.A.">
        <title>Genome structure and metabolic features in the red seaweed Chondrus crispus shed light on evolution of the Archaeplastida.</title>
        <authorList>
            <person name="Collen J."/>
            <person name="Porcel B."/>
            <person name="Carre W."/>
            <person name="Ball S.G."/>
            <person name="Chaparro C."/>
            <person name="Tonon T."/>
            <person name="Barbeyron T."/>
            <person name="Michel G."/>
            <person name="Noel B."/>
            <person name="Valentin K."/>
            <person name="Elias M."/>
            <person name="Artiguenave F."/>
            <person name="Arun A."/>
            <person name="Aury J.M."/>
            <person name="Barbosa-Neto J.F."/>
            <person name="Bothwell J.H."/>
            <person name="Bouget F.Y."/>
            <person name="Brillet L."/>
            <person name="Cabello-Hurtado F."/>
            <person name="Capella-Gutierrez S."/>
            <person name="Charrier B."/>
            <person name="Cladiere L."/>
            <person name="Cock J.M."/>
            <person name="Coelho S.M."/>
            <person name="Colleoni C."/>
            <person name="Czjzek M."/>
            <person name="Da Silva C."/>
            <person name="Delage L."/>
            <person name="Denoeud F."/>
            <person name="Deschamps P."/>
            <person name="Dittami S.M."/>
            <person name="Gabaldon T."/>
            <person name="Gachon C.M."/>
            <person name="Groisillier A."/>
            <person name="Herve C."/>
            <person name="Jabbari K."/>
            <person name="Katinka M."/>
            <person name="Kloareg B."/>
            <person name="Kowalczyk N."/>
            <person name="Labadie K."/>
            <person name="Leblanc C."/>
            <person name="Lopez P.J."/>
            <person name="McLachlan D.H."/>
            <person name="Meslet-Cladiere L."/>
            <person name="Moustafa A."/>
            <person name="Nehr Z."/>
            <person name="Nyvall Collen P."/>
            <person name="Panaud O."/>
            <person name="Partensky F."/>
            <person name="Poulain J."/>
            <person name="Rensing S.A."/>
            <person name="Rousvoal S."/>
            <person name="Samson G."/>
            <person name="Symeonidi A."/>
            <person name="Weissenbach J."/>
            <person name="Zambounis A."/>
            <person name="Wincker P."/>
            <person name="Boyen C."/>
        </authorList>
    </citation>
    <scope>NUCLEOTIDE SEQUENCE [LARGE SCALE GENOMIC DNA]</scope>
    <source>
        <strain evidence="8">cv. Stackhouse</strain>
    </source>
</reference>
<dbReference type="RefSeq" id="XP_005714266.1">
    <property type="nucleotide sequence ID" value="XM_005714209.1"/>
</dbReference>
<protein>
    <submittedName>
        <fullName evidence="7">Probable peptide chain release factor C12orf65, mitochondrial</fullName>
    </submittedName>
</protein>
<dbReference type="Pfam" id="PF00472">
    <property type="entry name" value="RF-1"/>
    <property type="match status" value="1"/>
</dbReference>
<evidence type="ECO:0000256" key="2">
    <source>
        <dbReference type="ARBA" id="ARBA00010835"/>
    </source>
</evidence>
<dbReference type="GO" id="GO:0003747">
    <property type="term" value="F:translation release factor activity"/>
    <property type="evidence" value="ECO:0007669"/>
    <property type="project" value="InterPro"/>
</dbReference>
<evidence type="ECO:0000256" key="4">
    <source>
        <dbReference type="ARBA" id="ARBA00023128"/>
    </source>
</evidence>
<dbReference type="PANTHER" id="PTHR46203">
    <property type="entry name" value="PROBABLE PEPTIDE CHAIN RELEASE FACTOR C12ORF65"/>
    <property type="match status" value="1"/>
</dbReference>
<organism evidence="7 8">
    <name type="scientific">Chondrus crispus</name>
    <name type="common">Carrageen Irish moss</name>
    <name type="synonym">Polymorpha crispa</name>
    <dbReference type="NCBI Taxonomy" id="2769"/>
    <lineage>
        <taxon>Eukaryota</taxon>
        <taxon>Rhodophyta</taxon>
        <taxon>Florideophyceae</taxon>
        <taxon>Rhodymeniophycidae</taxon>
        <taxon>Gigartinales</taxon>
        <taxon>Gigartinaceae</taxon>
        <taxon>Chondrus</taxon>
    </lineage>
</organism>
<keyword evidence="4" id="KW-0496">Mitochondrion</keyword>
<evidence type="ECO:0000256" key="5">
    <source>
        <dbReference type="SAM" id="MobiDB-lite"/>
    </source>
</evidence>
<comment type="subcellular location">
    <subcellularLocation>
        <location evidence="1">Mitochondrion</location>
    </subcellularLocation>
</comment>
<dbReference type="GeneID" id="17321981"/>
<name>R7Q7E7_CHOCR</name>
<dbReference type="FunFam" id="3.30.160.20:FF:000065">
    <property type="entry name" value="Peptidyl-tRNA hydrolase domain protein"/>
    <property type="match status" value="1"/>
</dbReference>
<dbReference type="InterPro" id="IPR045853">
    <property type="entry name" value="Pep_chain_release_fac_I_sf"/>
</dbReference>
<accession>R7Q7E7</accession>
<feature type="region of interest" description="Disordered" evidence="5">
    <location>
        <begin position="49"/>
        <end position="70"/>
    </location>
</feature>
<dbReference type="STRING" id="2769.R7Q7E7"/>
<dbReference type="KEGG" id="ccp:CHC_T00008736001"/>
<feature type="compositionally biased region" description="Basic and acidic residues" evidence="5">
    <location>
        <begin position="171"/>
        <end position="182"/>
    </location>
</feature>
<evidence type="ECO:0000259" key="6">
    <source>
        <dbReference type="Pfam" id="PF00472"/>
    </source>
</evidence>